<dbReference type="InterPro" id="IPR001296">
    <property type="entry name" value="Glyco_trans_1"/>
</dbReference>
<keyword evidence="6" id="KW-1185">Reference proteome</keyword>
<keyword evidence="2 5" id="KW-0808">Transferase</keyword>
<organism evidence="5 6">
    <name type="scientific">Qipengyuania oceanensis</name>
    <dbReference type="NCBI Taxonomy" id="1463597"/>
    <lineage>
        <taxon>Bacteria</taxon>
        <taxon>Pseudomonadati</taxon>
        <taxon>Pseudomonadota</taxon>
        <taxon>Alphaproteobacteria</taxon>
        <taxon>Sphingomonadales</taxon>
        <taxon>Erythrobacteraceae</taxon>
        <taxon>Qipengyuania</taxon>
    </lineage>
</organism>
<dbReference type="AlphaFoldDB" id="A0A844YGS1"/>
<accession>A0A844YGS1</accession>
<keyword evidence="1" id="KW-0328">Glycosyltransferase</keyword>
<dbReference type="SUPFAM" id="SSF53756">
    <property type="entry name" value="UDP-Glycosyltransferase/glycogen phosphorylase"/>
    <property type="match status" value="1"/>
</dbReference>
<protein>
    <submittedName>
        <fullName evidence="5">Glycosyltransferase</fullName>
    </submittedName>
</protein>
<gene>
    <name evidence="5" type="ORF">GRI48_05840</name>
</gene>
<proteinExistence type="predicted"/>
<evidence type="ECO:0000256" key="3">
    <source>
        <dbReference type="SAM" id="MobiDB-lite"/>
    </source>
</evidence>
<dbReference type="EMBL" id="WTYN01000001">
    <property type="protein sequence ID" value="MXO62529.1"/>
    <property type="molecule type" value="Genomic_DNA"/>
</dbReference>
<dbReference type="PANTHER" id="PTHR12526">
    <property type="entry name" value="GLYCOSYLTRANSFERASE"/>
    <property type="match status" value="1"/>
</dbReference>
<dbReference type="Proteomes" id="UP000445582">
    <property type="component" value="Unassembled WGS sequence"/>
</dbReference>
<feature type="region of interest" description="Disordered" evidence="3">
    <location>
        <begin position="440"/>
        <end position="459"/>
    </location>
</feature>
<evidence type="ECO:0000256" key="2">
    <source>
        <dbReference type="ARBA" id="ARBA00022679"/>
    </source>
</evidence>
<dbReference type="GO" id="GO:0016757">
    <property type="term" value="F:glycosyltransferase activity"/>
    <property type="evidence" value="ECO:0007669"/>
    <property type="project" value="UniProtKB-KW"/>
</dbReference>
<name>A0A844YGS1_9SPHN</name>
<evidence type="ECO:0000259" key="4">
    <source>
        <dbReference type="Pfam" id="PF00534"/>
    </source>
</evidence>
<evidence type="ECO:0000313" key="6">
    <source>
        <dbReference type="Proteomes" id="UP000445582"/>
    </source>
</evidence>
<comment type="caution">
    <text evidence="5">The sequence shown here is derived from an EMBL/GenBank/DDBJ whole genome shotgun (WGS) entry which is preliminary data.</text>
</comment>
<dbReference type="Gene3D" id="3.40.50.2000">
    <property type="entry name" value="Glycogen Phosphorylase B"/>
    <property type="match status" value="2"/>
</dbReference>
<reference evidence="5 6" key="1">
    <citation type="submission" date="2019-12" db="EMBL/GenBank/DDBJ databases">
        <title>Genomic-based taxomic classification of the family Erythrobacteraceae.</title>
        <authorList>
            <person name="Xu L."/>
        </authorList>
    </citation>
    <scope>NUCLEOTIDE SEQUENCE [LARGE SCALE GENOMIC DNA]</scope>
    <source>
        <strain evidence="5 6">MCCC 1A09965</strain>
    </source>
</reference>
<dbReference type="Pfam" id="PF00534">
    <property type="entry name" value="Glycos_transf_1"/>
    <property type="match status" value="1"/>
</dbReference>
<evidence type="ECO:0000313" key="5">
    <source>
        <dbReference type="EMBL" id="MXO62529.1"/>
    </source>
</evidence>
<dbReference type="CDD" id="cd03801">
    <property type="entry name" value="GT4_PimA-like"/>
    <property type="match status" value="1"/>
</dbReference>
<dbReference type="PANTHER" id="PTHR12526:SF510">
    <property type="entry name" value="D-INOSITOL 3-PHOSPHATE GLYCOSYLTRANSFERASE"/>
    <property type="match status" value="1"/>
</dbReference>
<evidence type="ECO:0000256" key="1">
    <source>
        <dbReference type="ARBA" id="ARBA00022676"/>
    </source>
</evidence>
<feature type="domain" description="Glycosyl transferase family 1" evidence="4">
    <location>
        <begin position="250"/>
        <end position="393"/>
    </location>
</feature>
<sequence>MSRFDCRPRRACDRSCGAGMKPHIVVINDLAEPMGGASKLAVESALAFARRGHAVTFIAGGSDSDLLGAAGIEVVSLQQKRLVAAGFSSSVLRGLYNRAARDMLAAWIAQNDHEGMVYHLHGWAQILSPSIFVPLRKVADRLVLSAHDFFVTCPNGAMFDFRQQQRCELQPLGTRCLMRDCDRRNRLQKGWRVARHSVLARTRPMFDRFPPVLLIHEGMRRYLAMGGIEDADMAVLPNPVSPYCSERVEAEKNSSALFVGRIEPTKGIAQAAEACRQAGVRLIAVGTGSLLAELAESYPEHDWVGWKPPSEIGHYASRARVQLMPSIAIEPFGLTAVEALWSGLPVLCSENALLLDEIETAGAGRGIDPTDIDEFARILSIWAQKDALVRGMSINAFEGTRGIAMTADAWIDRLIESYQALLEGGKRRLVALYDEPARDCRGKQGSQTSPARLHDARRTAREVRNATC</sequence>